<protein>
    <recommendedName>
        <fullName evidence="1">Ribonuclease H1 N-terminal domain-containing protein</fullName>
    </recommendedName>
</protein>
<dbReference type="Pfam" id="PF01693">
    <property type="entry name" value="Cauli_VI"/>
    <property type="match status" value="1"/>
</dbReference>
<dbReference type="EMBL" id="JAFIQS010000008">
    <property type="protein sequence ID" value="KAG5166064.1"/>
    <property type="molecule type" value="Genomic_DNA"/>
</dbReference>
<dbReference type="InterPro" id="IPR011320">
    <property type="entry name" value="RNase_H1_N"/>
</dbReference>
<name>A0A8H7XV52_PSICU</name>
<feature type="domain" description="Ribonuclease H1 N-terminal" evidence="1">
    <location>
        <begin position="304"/>
        <end position="346"/>
    </location>
</feature>
<gene>
    <name evidence="2" type="ORF">JR316_008133</name>
</gene>
<dbReference type="AlphaFoldDB" id="A0A8H7XV52"/>
<dbReference type="InterPro" id="IPR037056">
    <property type="entry name" value="RNase_H1_N_sf"/>
</dbReference>
<dbReference type="SUPFAM" id="SSF55658">
    <property type="entry name" value="L9 N-domain-like"/>
    <property type="match status" value="1"/>
</dbReference>
<sequence length="362" mass="36711">MTPPPSKSIHHSEESAETMELNINTISAALEALELPSNVLSRSDSTLLTDTIVTHNGVGDVPMGNLIVAIVFCLRRFGIIEFSNARPNNATLIDDHTAPANYPGPTKAIHPSNNRAAERNAVIDALFTEPVAIPAGKSLSIPARAATQAAHGDGTPLTSANVCIFVEDSDDEGSLSYVSDVADDAMVSDVAFELASSVAPASATGAFPTLLANPVAAATVAAAPVAAAPVAAAPVAAAPVAAAPVAAAPVATAHVAAAHVAAAPVAASPVAATHVAAAPIAAAHNAARFCPTCQTQIYSHTPEPYYVVTKGKRVGVFTGWHNVSPLVTGVRGSVYRRCDSEGAAYAAFQEALDAGNVELKGV</sequence>
<reference evidence="2" key="1">
    <citation type="submission" date="2021-02" db="EMBL/GenBank/DDBJ databases">
        <title>Psilocybe cubensis genome.</title>
        <authorList>
            <person name="Mckernan K.J."/>
            <person name="Crawford S."/>
            <person name="Trippe A."/>
            <person name="Kane L.T."/>
            <person name="Mclaughlin S."/>
        </authorList>
    </citation>
    <scope>NUCLEOTIDE SEQUENCE [LARGE SCALE GENOMIC DNA]</scope>
    <source>
        <strain evidence="2">MGC-MH-2018</strain>
    </source>
</reference>
<accession>A0A8H7XV52</accession>
<evidence type="ECO:0000313" key="2">
    <source>
        <dbReference type="EMBL" id="KAG5166064.1"/>
    </source>
</evidence>
<organism evidence="2">
    <name type="scientific">Psilocybe cubensis</name>
    <name type="common">Psychedelic mushroom</name>
    <name type="synonym">Stropharia cubensis</name>
    <dbReference type="NCBI Taxonomy" id="181762"/>
    <lineage>
        <taxon>Eukaryota</taxon>
        <taxon>Fungi</taxon>
        <taxon>Dikarya</taxon>
        <taxon>Basidiomycota</taxon>
        <taxon>Agaricomycotina</taxon>
        <taxon>Agaricomycetes</taxon>
        <taxon>Agaricomycetidae</taxon>
        <taxon>Agaricales</taxon>
        <taxon>Agaricineae</taxon>
        <taxon>Strophariaceae</taxon>
        <taxon>Psilocybe</taxon>
    </lineage>
</organism>
<evidence type="ECO:0000259" key="1">
    <source>
        <dbReference type="Pfam" id="PF01693"/>
    </source>
</evidence>
<dbReference type="InterPro" id="IPR009027">
    <property type="entry name" value="Ribosomal_bL9/RNase_H1_N"/>
</dbReference>
<comment type="caution">
    <text evidence="2">The sequence shown here is derived from an EMBL/GenBank/DDBJ whole genome shotgun (WGS) entry which is preliminary data.</text>
</comment>
<proteinExistence type="predicted"/>
<dbReference type="Gene3D" id="3.40.970.10">
    <property type="entry name" value="Ribonuclease H1, N-terminal domain"/>
    <property type="match status" value="1"/>
</dbReference>